<sequence>MADFQFRPMAASDHPAVAALWRESAALMGLGEAFLPPVPDLEGRLAADFGEGWSVTLAFEAGTLAGFLAVHPGDRVLGQIFLAPAFIGQGLGSAFFRMAKDRMPDGFTLYTPAANRRARAFYERGGMQVTHTKAHPEFGHEIVYYAWPGV</sequence>
<dbReference type="CDD" id="cd04301">
    <property type="entry name" value="NAT_SF"/>
    <property type="match status" value="1"/>
</dbReference>
<name>A3VDS8_9RHOB</name>
<reference evidence="2 3" key="1">
    <citation type="journal article" date="2010" name="J. Bacteriol.">
        <title>Genome sequences of Pelagibaca bermudensis HTCC2601T and Maritimibacter alkaliphilus HTCC2654T, the type strains of two marine Roseobacter genera.</title>
        <authorList>
            <person name="Thrash J.C."/>
            <person name="Cho J.C."/>
            <person name="Ferriera S."/>
            <person name="Johnson J."/>
            <person name="Vergin K.L."/>
            <person name="Giovannoni S.J."/>
        </authorList>
    </citation>
    <scope>NUCLEOTIDE SEQUENCE [LARGE SCALE GENOMIC DNA]</scope>
    <source>
        <strain evidence="2 3">HTCC2654</strain>
    </source>
</reference>
<dbReference type="PROSITE" id="PS51186">
    <property type="entry name" value="GNAT"/>
    <property type="match status" value="1"/>
</dbReference>
<dbReference type="EMBL" id="AAMT01000004">
    <property type="protein sequence ID" value="EAQ13667.1"/>
    <property type="molecule type" value="Genomic_DNA"/>
</dbReference>
<comment type="caution">
    <text evidence="2">The sequence shown here is derived from an EMBL/GenBank/DDBJ whole genome shotgun (WGS) entry which is preliminary data.</text>
</comment>
<dbReference type="Proteomes" id="UP000002931">
    <property type="component" value="Unassembled WGS sequence"/>
</dbReference>
<evidence type="ECO:0000259" key="1">
    <source>
        <dbReference type="PROSITE" id="PS51186"/>
    </source>
</evidence>
<evidence type="ECO:0000313" key="2">
    <source>
        <dbReference type="EMBL" id="EAQ13667.1"/>
    </source>
</evidence>
<dbReference type="Gene3D" id="3.40.630.30">
    <property type="match status" value="1"/>
</dbReference>
<dbReference type="OrthoDB" id="9797417at2"/>
<dbReference type="Pfam" id="PF00583">
    <property type="entry name" value="Acetyltransf_1"/>
    <property type="match status" value="1"/>
</dbReference>
<dbReference type="InterPro" id="IPR000182">
    <property type="entry name" value="GNAT_dom"/>
</dbReference>
<dbReference type="AlphaFoldDB" id="A3VDS8"/>
<accession>A3VDS8</accession>
<protein>
    <recommendedName>
        <fullName evidence="1">N-acetyltransferase domain-containing protein</fullName>
    </recommendedName>
</protein>
<dbReference type="GO" id="GO:0016747">
    <property type="term" value="F:acyltransferase activity, transferring groups other than amino-acyl groups"/>
    <property type="evidence" value="ECO:0007669"/>
    <property type="project" value="InterPro"/>
</dbReference>
<dbReference type="SUPFAM" id="SSF55729">
    <property type="entry name" value="Acyl-CoA N-acyltransferases (Nat)"/>
    <property type="match status" value="1"/>
</dbReference>
<dbReference type="HOGENOM" id="CLU_013985_18_7_5"/>
<keyword evidence="3" id="KW-1185">Reference proteome</keyword>
<gene>
    <name evidence="2" type="ORF">RB2654_03099</name>
</gene>
<dbReference type="eggNOG" id="COG0456">
    <property type="taxonomic scope" value="Bacteria"/>
</dbReference>
<proteinExistence type="predicted"/>
<dbReference type="InterPro" id="IPR016181">
    <property type="entry name" value="Acyl_CoA_acyltransferase"/>
</dbReference>
<dbReference type="RefSeq" id="WP_008328594.1">
    <property type="nucleotide sequence ID" value="NZ_CH902578.1"/>
</dbReference>
<evidence type="ECO:0000313" key="3">
    <source>
        <dbReference type="Proteomes" id="UP000002931"/>
    </source>
</evidence>
<organism evidence="2 3">
    <name type="scientific">Maritimibacter alkaliphilus HTCC2654</name>
    <dbReference type="NCBI Taxonomy" id="314271"/>
    <lineage>
        <taxon>Bacteria</taxon>
        <taxon>Pseudomonadati</taxon>
        <taxon>Pseudomonadota</taxon>
        <taxon>Alphaproteobacteria</taxon>
        <taxon>Rhodobacterales</taxon>
        <taxon>Roseobacteraceae</taxon>
        <taxon>Maritimibacter</taxon>
    </lineage>
</organism>
<feature type="domain" description="N-acetyltransferase" evidence="1">
    <location>
        <begin position="4"/>
        <end position="150"/>
    </location>
</feature>